<feature type="non-terminal residue" evidence="2">
    <location>
        <position position="133"/>
    </location>
</feature>
<evidence type="ECO:0000313" key="3">
    <source>
        <dbReference type="Proteomes" id="UP000050520"/>
    </source>
</evidence>
<dbReference type="AlphaFoldDB" id="A0AA40NDS2"/>
<dbReference type="PANTHER" id="PTHR35037">
    <property type="entry name" value="C-TERMINAL REGION OF AIDA-LIKE PROTEIN"/>
    <property type="match status" value="1"/>
</dbReference>
<reference evidence="3" key="1">
    <citation type="submission" date="2015-09" db="EMBL/GenBank/DDBJ databases">
        <title>Prevalence of NDMs in South Africa.</title>
        <authorList>
            <person name="Osei Sekyere J."/>
            <person name="Govinden U."/>
            <person name="Essack S."/>
            <person name="Haldorsen B."/>
            <person name="Samuelsen O."/>
            <person name="Aasnaes B."/>
            <person name="Sundsfjord A."/>
        </authorList>
    </citation>
    <scope>NUCLEOTIDE SEQUENCE [LARGE SCALE GENOMIC DNA]</scope>
    <source>
        <strain evidence="3">ST62:944112508</strain>
    </source>
</reference>
<dbReference type="Pfam" id="PF18883">
    <property type="entry name" value="AC_1"/>
    <property type="match status" value="1"/>
</dbReference>
<dbReference type="InterPro" id="IPR051551">
    <property type="entry name" value="Autotransporter_adhesion"/>
</dbReference>
<dbReference type="InterPro" id="IPR006315">
    <property type="entry name" value="OM_autotransptr_brl_dom"/>
</dbReference>
<accession>A0AA40NDS2</accession>
<dbReference type="NCBIfam" id="TIGR01414">
    <property type="entry name" value="autotrans_barl"/>
    <property type="match status" value="1"/>
</dbReference>
<dbReference type="Proteomes" id="UP000050520">
    <property type="component" value="Unassembled WGS sequence"/>
</dbReference>
<dbReference type="SUPFAM" id="SSF51126">
    <property type="entry name" value="Pectin lyase-like"/>
    <property type="match status" value="1"/>
</dbReference>
<dbReference type="InterPro" id="IPR011050">
    <property type="entry name" value="Pectin_lyase_fold/virulence"/>
</dbReference>
<gene>
    <name evidence="2" type="ORF">AN672_30880</name>
</gene>
<proteinExistence type="predicted"/>
<sequence length="133" mass="13161">TGTTDLQQGGLMLGQEDAPVTLASQQVNISSAGILSGAGTVLGSIHNAGLFVAGNGASGHFTVGGDLTNQGAISLGNIGQSAGNQLIVEGNYHGNNGHINFDTVLGDDRSATDKLIVKGDTTGNTQVSVTNAG</sequence>
<feature type="domain" description="Autochaperone" evidence="1">
    <location>
        <begin position="68"/>
        <end position="132"/>
    </location>
</feature>
<reference evidence="2 3" key="2">
    <citation type="journal article" date="2017" name="PLoS ONE">
        <title>Genomic and phenotypic characterisation of fluoroquinolone resistance mechanisms in Enterobacteriaceae in Durban, South Africa.</title>
        <authorList>
            <person name="Osei Sekyere J."/>
            <person name="Amoako D.G."/>
        </authorList>
    </citation>
    <scope>NUCLEOTIDE SEQUENCE [LARGE SCALE GENOMIC DNA]</scope>
    <source>
        <strain evidence="2 3">ST62:944112508</strain>
    </source>
</reference>
<evidence type="ECO:0000313" key="2">
    <source>
        <dbReference type="EMBL" id="KPR40700.1"/>
    </source>
</evidence>
<organism evidence="2 3">
    <name type="scientific">Citrobacter freundii</name>
    <dbReference type="NCBI Taxonomy" id="546"/>
    <lineage>
        <taxon>Bacteria</taxon>
        <taxon>Pseudomonadati</taxon>
        <taxon>Pseudomonadota</taxon>
        <taxon>Gammaproteobacteria</taxon>
        <taxon>Enterobacterales</taxon>
        <taxon>Enterobacteriaceae</taxon>
        <taxon>Citrobacter</taxon>
        <taxon>Citrobacter freundii complex</taxon>
    </lineage>
</organism>
<protein>
    <recommendedName>
        <fullName evidence="1">Autochaperone domain-containing protein</fullName>
    </recommendedName>
</protein>
<dbReference type="Gene3D" id="2.160.20.20">
    <property type="match status" value="1"/>
</dbReference>
<evidence type="ECO:0000259" key="1">
    <source>
        <dbReference type="Pfam" id="PF18883"/>
    </source>
</evidence>
<feature type="non-terminal residue" evidence="2">
    <location>
        <position position="1"/>
    </location>
</feature>
<dbReference type="EMBL" id="LJEB01000591">
    <property type="protein sequence ID" value="KPR40700.1"/>
    <property type="molecule type" value="Genomic_DNA"/>
</dbReference>
<dbReference type="GO" id="GO:0019867">
    <property type="term" value="C:outer membrane"/>
    <property type="evidence" value="ECO:0007669"/>
    <property type="project" value="InterPro"/>
</dbReference>
<comment type="caution">
    <text evidence="2">The sequence shown here is derived from an EMBL/GenBank/DDBJ whole genome shotgun (WGS) entry which is preliminary data.</text>
</comment>
<dbReference type="InterPro" id="IPR012332">
    <property type="entry name" value="Autotransporter_pectin_lyase_C"/>
</dbReference>
<dbReference type="InterPro" id="IPR043990">
    <property type="entry name" value="AC_1"/>
</dbReference>
<dbReference type="PANTHER" id="PTHR35037:SF3">
    <property type="entry name" value="C-TERMINAL REGION OF AIDA-LIKE PROTEIN"/>
    <property type="match status" value="1"/>
</dbReference>
<name>A0AA40NDS2_CITFR</name>